<dbReference type="SUPFAM" id="SSF109604">
    <property type="entry name" value="HD-domain/PDEase-like"/>
    <property type="match status" value="1"/>
</dbReference>
<dbReference type="InterPro" id="IPR006674">
    <property type="entry name" value="HD_domain"/>
</dbReference>
<keyword evidence="1 7" id="KW-0808">Transferase</keyword>
<dbReference type="Proteomes" id="UP000295818">
    <property type="component" value="Unassembled WGS sequence"/>
</dbReference>
<evidence type="ECO:0000256" key="7">
    <source>
        <dbReference type="HAMAP-Rule" id="MF_00277"/>
    </source>
</evidence>
<feature type="region of interest" description="Uridylyltransferase" evidence="7">
    <location>
        <begin position="1"/>
        <end position="287"/>
    </location>
</feature>
<comment type="caution">
    <text evidence="7">Lacks conserved residue(s) required for the propagation of feature annotation.</text>
</comment>
<name>A0ABY2BFQ7_9ACTN</name>
<feature type="domain" description="ACT" evidence="8">
    <location>
        <begin position="584"/>
        <end position="661"/>
    </location>
</feature>
<dbReference type="PANTHER" id="PTHR47320">
    <property type="entry name" value="BIFUNCTIONAL URIDYLYLTRANSFERASE/URIDYLYL-REMOVING ENZYME"/>
    <property type="match status" value="1"/>
</dbReference>
<dbReference type="InterPro" id="IPR013546">
    <property type="entry name" value="PII_UdlTrfase/GS_AdlTrfase"/>
</dbReference>
<dbReference type="RefSeq" id="WP_132191454.1">
    <property type="nucleotide sequence ID" value="NZ_SLWM01000011.1"/>
</dbReference>
<dbReference type="EMBL" id="SLWM01000011">
    <property type="protein sequence ID" value="TCO18911.1"/>
    <property type="molecule type" value="Genomic_DNA"/>
</dbReference>
<evidence type="ECO:0000313" key="11">
    <source>
        <dbReference type="Proteomes" id="UP000295818"/>
    </source>
</evidence>
<comment type="function">
    <text evidence="7">Modifies, by uridylylation and deuridylylation, the PII regulatory proteins (GlnB and homologs), in response to the nitrogen status of the cell that GlnD senses through the glutamine level. Under low glutamine levels, catalyzes the conversion of the PII proteins and UTP to PII-UMP and PPi, while under higher glutamine levels, GlnD hydrolyzes PII-UMP to PII and UMP (deuridylylation). Thus, controls uridylylation state and activity of the PII proteins, and plays an important role in the regulation of nitrogen metabolism.</text>
</comment>
<dbReference type="InterPro" id="IPR002912">
    <property type="entry name" value="ACT_dom"/>
</dbReference>
<evidence type="ECO:0000256" key="3">
    <source>
        <dbReference type="ARBA" id="ARBA00022737"/>
    </source>
</evidence>
<keyword evidence="3" id="KW-0677">Repeat</keyword>
<comment type="cofactor">
    <cofactor evidence="7">
        <name>Mg(2+)</name>
        <dbReference type="ChEBI" id="CHEBI:18420"/>
    </cofactor>
</comment>
<keyword evidence="5 7" id="KW-0460">Magnesium</keyword>
<dbReference type="SMART" id="SM00471">
    <property type="entry name" value="HDc"/>
    <property type="match status" value="1"/>
</dbReference>
<dbReference type="InterPro" id="IPR010043">
    <property type="entry name" value="UTase/UR"/>
</dbReference>
<evidence type="ECO:0000256" key="6">
    <source>
        <dbReference type="ARBA" id="ARBA00023268"/>
    </source>
</evidence>
<evidence type="ECO:0000259" key="8">
    <source>
        <dbReference type="PROSITE" id="PS51671"/>
    </source>
</evidence>
<comment type="domain">
    <text evidence="7">Has four distinct domains: an N-terminal nucleotidyltransferase (NT) domain responsible for UTase activity, a central HD domain that encodes UR activity, and two C-terminal ACT domains that seem to have a role in glutamine sensing.</text>
</comment>
<dbReference type="Gene3D" id="1.10.3090.10">
    <property type="entry name" value="cca-adding enzyme, domain 2"/>
    <property type="match status" value="1"/>
</dbReference>
<dbReference type="SUPFAM" id="SSF81301">
    <property type="entry name" value="Nucleotidyltransferase"/>
    <property type="match status" value="1"/>
</dbReference>
<organism evidence="10 11">
    <name type="scientific">Kribbella orskensis</name>
    <dbReference type="NCBI Taxonomy" id="2512216"/>
    <lineage>
        <taxon>Bacteria</taxon>
        <taxon>Bacillati</taxon>
        <taxon>Actinomycetota</taxon>
        <taxon>Actinomycetes</taxon>
        <taxon>Propionibacteriales</taxon>
        <taxon>Kribbellaceae</taxon>
        <taxon>Kribbella</taxon>
    </lineage>
</organism>
<protein>
    <recommendedName>
        <fullName evidence="7">Bifunctional uridylyltransferase/uridylyl-removing enzyme</fullName>
        <shortName evidence="7">UTase/UR</shortName>
    </recommendedName>
    <alternativeName>
        <fullName evidence="7">Bifunctional [protein-PII] modification enzyme</fullName>
    </alternativeName>
    <alternativeName>
        <fullName evidence="7">Bifunctional nitrogen sensor protein</fullName>
    </alternativeName>
    <domain>
        <recommendedName>
            <fullName evidence="7">[Protein-PII] uridylyltransferase</fullName>
            <shortName evidence="7">PII uridylyltransferase</shortName>
            <shortName evidence="7">UTase</shortName>
            <ecNumber evidence="7">2.7.7.59</ecNumber>
        </recommendedName>
    </domain>
    <domain>
        <recommendedName>
            <fullName evidence="7">[Protein-PII]-UMP uridylyl-removing enzyme</fullName>
            <shortName evidence="7">UR</shortName>
            <ecNumber evidence="7">3.1.4.-</ecNumber>
        </recommendedName>
    </domain>
</protein>
<evidence type="ECO:0000313" key="10">
    <source>
        <dbReference type="EMBL" id="TCO18911.1"/>
    </source>
</evidence>
<evidence type="ECO:0000259" key="9">
    <source>
        <dbReference type="PROSITE" id="PS51831"/>
    </source>
</evidence>
<dbReference type="Pfam" id="PF01966">
    <property type="entry name" value="HD"/>
    <property type="match status" value="1"/>
</dbReference>
<dbReference type="SUPFAM" id="SSF55021">
    <property type="entry name" value="ACT-like"/>
    <property type="match status" value="1"/>
</dbReference>
<comment type="activity regulation">
    <text evidence="7">Uridylyltransferase (UTase) activity is inhibited by glutamine, while glutamine activates uridylyl-removing (UR) activity.</text>
</comment>
<evidence type="ECO:0000256" key="4">
    <source>
        <dbReference type="ARBA" id="ARBA00022801"/>
    </source>
</evidence>
<proteinExistence type="inferred from homology"/>
<comment type="caution">
    <text evidence="10">The sequence shown here is derived from an EMBL/GenBank/DDBJ whole genome shotgun (WGS) entry which is preliminary data.</text>
</comment>
<reference evidence="10 11" key="1">
    <citation type="journal article" date="2015" name="Stand. Genomic Sci.">
        <title>Genomic Encyclopedia of Bacterial and Archaeal Type Strains, Phase III: the genomes of soil and plant-associated and newly described type strains.</title>
        <authorList>
            <person name="Whitman W.B."/>
            <person name="Woyke T."/>
            <person name="Klenk H.P."/>
            <person name="Zhou Y."/>
            <person name="Lilburn T.G."/>
            <person name="Beck B.J."/>
            <person name="De Vos P."/>
            <person name="Vandamme P."/>
            <person name="Eisen J.A."/>
            <person name="Garrity G."/>
            <person name="Hugenholtz P."/>
            <person name="Kyrpides N.C."/>
        </authorList>
    </citation>
    <scope>NUCLEOTIDE SEQUENCE [LARGE SCALE GENOMIC DNA]</scope>
    <source>
        <strain evidence="10 11">VKM Ac-2538</strain>
    </source>
</reference>
<dbReference type="Pfam" id="PF01842">
    <property type="entry name" value="ACT"/>
    <property type="match status" value="1"/>
</dbReference>
<gene>
    <name evidence="7" type="primary">glnD</name>
    <name evidence="10" type="ORF">EV644_111149</name>
</gene>
<dbReference type="PROSITE" id="PS51671">
    <property type="entry name" value="ACT"/>
    <property type="match status" value="2"/>
</dbReference>
<dbReference type="InterPro" id="IPR045865">
    <property type="entry name" value="ACT-like_dom_sf"/>
</dbReference>
<comment type="catalytic activity">
    <reaction evidence="7">
        <text>[protein-PII]-L-tyrosine + UTP = [protein-PII]-uridylyl-L-tyrosine + diphosphate</text>
        <dbReference type="Rhea" id="RHEA:13673"/>
        <dbReference type="Rhea" id="RHEA-COMP:12147"/>
        <dbReference type="Rhea" id="RHEA-COMP:12148"/>
        <dbReference type="ChEBI" id="CHEBI:33019"/>
        <dbReference type="ChEBI" id="CHEBI:46398"/>
        <dbReference type="ChEBI" id="CHEBI:46858"/>
        <dbReference type="ChEBI" id="CHEBI:90602"/>
        <dbReference type="EC" id="2.7.7.59"/>
    </reaction>
</comment>
<feature type="domain" description="HD" evidence="9">
    <location>
        <begin position="402"/>
        <end position="509"/>
    </location>
</feature>
<dbReference type="Gene3D" id="3.30.70.260">
    <property type="match status" value="1"/>
</dbReference>
<comment type="similarity">
    <text evidence="7">Belongs to the GlnD family.</text>
</comment>
<feature type="domain" description="ACT" evidence="8">
    <location>
        <begin position="684"/>
        <end position="754"/>
    </location>
</feature>
<keyword evidence="2 7" id="KW-0548">Nucleotidyltransferase</keyword>
<dbReference type="CDD" id="cd05401">
    <property type="entry name" value="NT_GlnE_GlnD_like"/>
    <property type="match status" value="1"/>
</dbReference>
<keyword evidence="11" id="KW-1185">Reference proteome</keyword>
<accession>A0ABY2BFQ7</accession>
<keyword evidence="4 7" id="KW-0378">Hydrolase</keyword>
<evidence type="ECO:0000256" key="2">
    <source>
        <dbReference type="ARBA" id="ARBA00022695"/>
    </source>
</evidence>
<evidence type="ECO:0000256" key="1">
    <source>
        <dbReference type="ARBA" id="ARBA00022679"/>
    </source>
</evidence>
<comment type="catalytic activity">
    <reaction evidence="7">
        <text>[protein-PII]-uridylyl-L-tyrosine + H2O = [protein-PII]-L-tyrosine + UMP + H(+)</text>
        <dbReference type="Rhea" id="RHEA:48600"/>
        <dbReference type="Rhea" id="RHEA-COMP:12147"/>
        <dbReference type="Rhea" id="RHEA-COMP:12148"/>
        <dbReference type="ChEBI" id="CHEBI:15377"/>
        <dbReference type="ChEBI" id="CHEBI:15378"/>
        <dbReference type="ChEBI" id="CHEBI:46858"/>
        <dbReference type="ChEBI" id="CHEBI:57865"/>
        <dbReference type="ChEBI" id="CHEBI:90602"/>
    </reaction>
</comment>
<dbReference type="GO" id="GO:0016779">
    <property type="term" value="F:nucleotidyltransferase activity"/>
    <property type="evidence" value="ECO:0007669"/>
    <property type="project" value="UniProtKB-KW"/>
</dbReference>
<dbReference type="CDD" id="cd04899">
    <property type="entry name" value="ACT_ACR-UUR-like_2"/>
    <property type="match status" value="1"/>
</dbReference>
<keyword evidence="6 7" id="KW-0511">Multifunctional enzyme</keyword>
<dbReference type="InterPro" id="IPR003607">
    <property type="entry name" value="HD/PDEase_dom"/>
</dbReference>
<dbReference type="Pfam" id="PF08335">
    <property type="entry name" value="GlnD_UR_UTase"/>
    <property type="match status" value="1"/>
</dbReference>
<dbReference type="EC" id="2.7.7.59" evidence="7"/>
<evidence type="ECO:0000256" key="5">
    <source>
        <dbReference type="ARBA" id="ARBA00022842"/>
    </source>
</evidence>
<sequence length="754" mass="81036">MVDRAAQRRARAEEADALLFLLLSKACDALGVPTEGVALVAVGGYGREELSPYSDLDVMLLHAEGYPQVDELAAQIWYPLWDSRTRLDHSVRTVAQAQQAAADDVRVALGLLDARHVAGDSHLTLQLRSVLMADWRRTAKTRLPALAEACRDRATTVGELAHLAEPDLKEAYGGLRDAVVLRALVASWLIDVPHPVVERARLDLLNVRDELHEVAGRATDRLVADVAGEVAAGLGLADRDALLRHIYATGRTLAHVCDVSWRRIESLMARPPRSRRRHRGGGPLLLALDEGVGQHEGEVVLMPEARPERDSALGLRAAAVAADRDLVLSPAVCDRLARTAALLPEPWGAEARRLFCALLGAGEGLLEVWEALDQAGYISRIMPEWATVRFRPPQSAIHRYTVDRHLLETCVEASKLVRDVRRPDLLLVAALLHDLGKAVDGDHSVTGAVIATTVARRLGFAEADVDTVTLLVRQHLMLAQVATRRDLDDPMTVDLVAGIVGNTDTLDLLEALTYADARAAGPAAASPWRLRLVGELARRVRGELSGGGAGLWTDAPPIPLPQLHQVVGVGRLGVTVSDHRGDLRVNVAVPDQVGTLSTVAGVLAVERLAVRSAVITSVDGLGISQWSVAGSAPDPVRLRDRLAVALRDDSDLVRRLAARDSSARGKAAASRVDLLPDASETATVLQVRAHDRPGLLYDVTAAIASTGADIRSAHVSTLGAECVDVFYLTDSDGSPLEEEDARTTAKSVLDRLTF</sequence>
<dbReference type="PROSITE" id="PS51831">
    <property type="entry name" value="HD"/>
    <property type="match status" value="1"/>
</dbReference>
<dbReference type="InterPro" id="IPR043519">
    <property type="entry name" value="NT_sf"/>
</dbReference>
<dbReference type="EC" id="3.1.4.-" evidence="7"/>
<dbReference type="HAMAP" id="MF_00277">
    <property type="entry name" value="PII_uridylyl_transf"/>
    <property type="match status" value="1"/>
</dbReference>
<dbReference type="NCBIfam" id="NF002895">
    <property type="entry name" value="PRK03381.1"/>
    <property type="match status" value="1"/>
</dbReference>
<dbReference type="PANTHER" id="PTHR47320:SF1">
    <property type="entry name" value="BIFUNCTIONAL URIDYLYLTRANSFERASE_URIDYLYL-REMOVING ENZYME"/>
    <property type="match status" value="1"/>
</dbReference>